<name>A0A151HIQ4_TOXGO</name>
<keyword evidence="2" id="KW-0812">Transmembrane</keyword>
<comment type="caution">
    <text evidence="2">The sequence shown here is derived from an EMBL/GenBank/DDBJ whole genome shotgun (WGS) entry which is preliminary data.</text>
</comment>
<dbReference type="Proteomes" id="UP000075225">
    <property type="component" value="Unassembled WGS sequence"/>
</dbReference>
<feature type="region of interest" description="Disordered" evidence="1">
    <location>
        <begin position="1"/>
        <end position="35"/>
    </location>
</feature>
<dbReference type="AlphaFoldDB" id="A0A151HIQ4"/>
<sequence length="35" mass="4143">RLPARPSPQGQEPQSTANRERQRKNYDRTRFLSNS</sequence>
<accession>A0A151HIQ4</accession>
<protein>
    <submittedName>
        <fullName evidence="2">Putative transmembrane protein</fullName>
    </submittedName>
</protein>
<feature type="non-terminal residue" evidence="2">
    <location>
        <position position="1"/>
    </location>
</feature>
<dbReference type="EMBL" id="AHZP02000871">
    <property type="protein sequence ID" value="KYK69200.1"/>
    <property type="molecule type" value="Genomic_DNA"/>
</dbReference>
<reference evidence="3" key="1">
    <citation type="submission" date="2016-03" db="EMBL/GenBank/DDBJ databases">
        <authorList>
            <person name="Sibley D."/>
            <person name="Venepally P."/>
            <person name="Karamycheva S."/>
            <person name="Hadjithomas M."/>
            <person name="Khan A."/>
            <person name="Brunk B."/>
            <person name="Roos D."/>
            <person name="Caler E."/>
            <person name="Lorenzi H."/>
        </authorList>
    </citation>
    <scope>NUCLEOTIDE SEQUENCE [LARGE SCALE GENOMIC DNA]</scope>
    <source>
        <strain evidence="3">TgCatPRC2</strain>
    </source>
</reference>
<evidence type="ECO:0000313" key="2">
    <source>
        <dbReference type="EMBL" id="KYK69200.1"/>
    </source>
</evidence>
<evidence type="ECO:0000256" key="1">
    <source>
        <dbReference type="SAM" id="MobiDB-lite"/>
    </source>
</evidence>
<feature type="compositionally biased region" description="Basic and acidic residues" evidence="1">
    <location>
        <begin position="18"/>
        <end position="35"/>
    </location>
</feature>
<gene>
    <name evidence="2" type="ORF">TGPRC2_222440</name>
</gene>
<organism evidence="2 3">
    <name type="scientific">Toxoplasma gondii TgCatPRC2</name>
    <dbReference type="NCBI Taxonomy" id="1130821"/>
    <lineage>
        <taxon>Eukaryota</taxon>
        <taxon>Sar</taxon>
        <taxon>Alveolata</taxon>
        <taxon>Apicomplexa</taxon>
        <taxon>Conoidasida</taxon>
        <taxon>Coccidia</taxon>
        <taxon>Eucoccidiorida</taxon>
        <taxon>Eimeriorina</taxon>
        <taxon>Sarcocystidae</taxon>
        <taxon>Toxoplasma</taxon>
    </lineage>
</organism>
<evidence type="ECO:0000313" key="3">
    <source>
        <dbReference type="Proteomes" id="UP000075225"/>
    </source>
</evidence>
<proteinExistence type="predicted"/>
<dbReference type="VEuPathDB" id="ToxoDB:TGPRC2_222440"/>
<keyword evidence="2" id="KW-0472">Membrane</keyword>
<feature type="compositionally biased region" description="Polar residues" evidence="1">
    <location>
        <begin position="8"/>
        <end position="17"/>
    </location>
</feature>